<keyword evidence="2" id="KW-1185">Reference proteome</keyword>
<dbReference type="GeneID" id="301305084"/>
<protein>
    <submittedName>
        <fullName evidence="1">Uncharacterized protein</fullName>
    </submittedName>
</protein>
<dbReference type="AlphaFoldDB" id="A0A0D0X5R1"/>
<dbReference type="RefSeq" id="WP_043963020.1">
    <property type="nucleotide sequence ID" value="NZ_JBEZEP010000034.1"/>
</dbReference>
<reference evidence="1 2" key="1">
    <citation type="submission" date="2015-01" db="EMBL/GenBank/DDBJ databases">
        <title>Sequencing and annotation of Micromonospora carbonacea strain JXNU-1 genome.</title>
        <authorList>
            <person name="Long Z."/>
            <person name="Huang Y."/>
            <person name="Jiang Y."/>
        </authorList>
    </citation>
    <scope>NUCLEOTIDE SEQUENCE [LARGE SCALE GENOMIC DNA]</scope>
    <source>
        <strain evidence="1 2">JXNU-1</strain>
    </source>
</reference>
<dbReference type="EMBL" id="JXSX01000001">
    <property type="protein sequence ID" value="KIR66164.1"/>
    <property type="molecule type" value="Genomic_DNA"/>
</dbReference>
<gene>
    <name evidence="1" type="ORF">TK50_13245</name>
</gene>
<proteinExistence type="predicted"/>
<comment type="caution">
    <text evidence="1">The sequence shown here is derived from an EMBL/GenBank/DDBJ whole genome shotgun (WGS) entry which is preliminary data.</text>
</comment>
<name>A0A0D0X5R1_9ACTN</name>
<accession>A0A0D0X5R1</accession>
<evidence type="ECO:0000313" key="2">
    <source>
        <dbReference type="Proteomes" id="UP000032254"/>
    </source>
</evidence>
<organism evidence="1 2">
    <name type="scientific">Micromonospora haikouensis</name>
    <dbReference type="NCBI Taxonomy" id="686309"/>
    <lineage>
        <taxon>Bacteria</taxon>
        <taxon>Bacillati</taxon>
        <taxon>Actinomycetota</taxon>
        <taxon>Actinomycetes</taxon>
        <taxon>Micromonosporales</taxon>
        <taxon>Micromonosporaceae</taxon>
        <taxon>Micromonospora</taxon>
    </lineage>
</organism>
<evidence type="ECO:0000313" key="1">
    <source>
        <dbReference type="EMBL" id="KIR66164.1"/>
    </source>
</evidence>
<sequence>MGFLSSLRDLRRQADEIDRTYDPGAQLRQGLAAMQHMRQQLAGQQATAHLATTGTPATATIVGLRQTGGYVNHAPLVEIRLMVTPVDRPPFPATHTGLVPPVYLGQLRPGGTVAVRYSPADPNSVAVVWGQPA</sequence>
<dbReference type="PATRIC" id="fig|47853.6.peg.2802"/>
<dbReference type="Proteomes" id="UP000032254">
    <property type="component" value="Unassembled WGS sequence"/>
</dbReference>